<dbReference type="InterPro" id="IPR035924">
    <property type="entry name" value="FlaG-like_sf"/>
</dbReference>
<keyword evidence="3" id="KW-0282">Flagellum</keyword>
<accession>A0A128ESR0</accession>
<keyword evidence="3" id="KW-0969">Cilium</keyword>
<feature type="compositionally biased region" description="Polar residues" evidence="2">
    <location>
        <begin position="16"/>
        <end position="42"/>
    </location>
</feature>
<reference evidence="4" key="1">
    <citation type="submission" date="2016-02" db="EMBL/GenBank/DDBJ databases">
        <authorList>
            <person name="Rodrigo-Torres Lidia"/>
            <person name="Arahal R.David."/>
        </authorList>
    </citation>
    <scope>NUCLEOTIDE SEQUENCE [LARGE SCALE GENOMIC DNA]</scope>
    <source>
        <strain evidence="4">CECT 8713</strain>
    </source>
</reference>
<proteinExistence type="predicted"/>
<feature type="region of interest" description="Disordered" evidence="2">
    <location>
        <begin position="1"/>
        <end position="42"/>
    </location>
</feature>
<dbReference type="EMBL" id="FIZY01000001">
    <property type="protein sequence ID" value="CZF77145.1"/>
    <property type="molecule type" value="Genomic_DNA"/>
</dbReference>
<evidence type="ECO:0000256" key="1">
    <source>
        <dbReference type="SAM" id="Coils"/>
    </source>
</evidence>
<keyword evidence="3" id="KW-0966">Cell projection</keyword>
<evidence type="ECO:0000256" key="2">
    <source>
        <dbReference type="SAM" id="MobiDB-lite"/>
    </source>
</evidence>
<feature type="compositionally biased region" description="Low complexity" evidence="2">
    <location>
        <begin position="1"/>
        <end position="15"/>
    </location>
</feature>
<keyword evidence="4" id="KW-1185">Reference proteome</keyword>
<dbReference type="Gene3D" id="3.30.160.170">
    <property type="entry name" value="FlaG-like"/>
    <property type="match status" value="1"/>
</dbReference>
<dbReference type="Pfam" id="PF03646">
    <property type="entry name" value="FlaG"/>
    <property type="match status" value="1"/>
</dbReference>
<organism evidence="3 4">
    <name type="scientific">Grimontia marina</name>
    <dbReference type="NCBI Taxonomy" id="646534"/>
    <lineage>
        <taxon>Bacteria</taxon>
        <taxon>Pseudomonadati</taxon>
        <taxon>Pseudomonadota</taxon>
        <taxon>Gammaproteobacteria</taxon>
        <taxon>Vibrionales</taxon>
        <taxon>Vibrionaceae</taxon>
        <taxon>Grimontia</taxon>
    </lineage>
</organism>
<protein>
    <submittedName>
        <fullName evidence="3">Flagellar protein FlaG</fullName>
    </submittedName>
</protein>
<gene>
    <name evidence="3" type="ORF">GMA8713_00039</name>
</gene>
<evidence type="ECO:0000313" key="4">
    <source>
        <dbReference type="Proteomes" id="UP000073601"/>
    </source>
</evidence>
<dbReference type="OrthoDB" id="5741693at2"/>
<sequence length="140" mass="15811">MDLSSVSTSSLSHVTPQSGTKVASSKQSVEGTQPNITNQRQMAENVEKLSQRRVEQVQKLEDTRRMQQEQLEMLVERLDEFVSTFNKGLSFRLDEDSGRSVVTVYEMSSGDIIRQIPEKEMLELAQQLSLHARGLVAEKV</sequence>
<dbReference type="Proteomes" id="UP000073601">
    <property type="component" value="Unassembled WGS sequence"/>
</dbReference>
<dbReference type="InterPro" id="IPR005186">
    <property type="entry name" value="FlaG"/>
</dbReference>
<evidence type="ECO:0000313" key="3">
    <source>
        <dbReference type="EMBL" id="CZF77145.1"/>
    </source>
</evidence>
<dbReference type="PANTHER" id="PTHR37166:SF1">
    <property type="entry name" value="PROTEIN FLAG"/>
    <property type="match status" value="1"/>
</dbReference>
<dbReference type="AlphaFoldDB" id="A0A128ESR0"/>
<dbReference type="SUPFAM" id="SSF160214">
    <property type="entry name" value="FlaG-like"/>
    <property type="match status" value="1"/>
</dbReference>
<dbReference type="PANTHER" id="PTHR37166">
    <property type="entry name" value="PROTEIN FLAG"/>
    <property type="match status" value="1"/>
</dbReference>
<feature type="coiled-coil region" evidence="1">
    <location>
        <begin position="46"/>
        <end position="77"/>
    </location>
</feature>
<dbReference type="RefSeq" id="WP_062704565.1">
    <property type="nucleotide sequence ID" value="NZ_CAWRCI010000001.1"/>
</dbReference>
<name>A0A128ESR0_9GAMM</name>
<keyword evidence="1" id="KW-0175">Coiled coil</keyword>